<protein>
    <recommendedName>
        <fullName evidence="12">ABC transporter ATP-binding protein</fullName>
    </recommendedName>
</protein>
<dbReference type="GO" id="GO:0140359">
    <property type="term" value="F:ABC-type transporter activity"/>
    <property type="evidence" value="ECO:0007669"/>
    <property type="project" value="InterPro"/>
</dbReference>
<evidence type="ECO:0000256" key="3">
    <source>
        <dbReference type="ARBA" id="ARBA00022741"/>
    </source>
</evidence>
<feature type="transmembrane region" description="Helical" evidence="7">
    <location>
        <begin position="86"/>
        <end position="111"/>
    </location>
</feature>
<dbReference type="PANTHER" id="PTHR24221:SF654">
    <property type="entry name" value="ATP-BINDING CASSETTE SUB-FAMILY B MEMBER 6"/>
    <property type="match status" value="1"/>
</dbReference>
<evidence type="ECO:0000313" key="10">
    <source>
        <dbReference type="EMBL" id="OUR98834.1"/>
    </source>
</evidence>
<dbReference type="Pfam" id="PF00005">
    <property type="entry name" value="ABC_tran"/>
    <property type="match status" value="1"/>
</dbReference>
<comment type="subcellular location">
    <subcellularLocation>
        <location evidence="1">Cell membrane</location>
        <topology evidence="1">Multi-pass membrane protein</topology>
    </subcellularLocation>
</comment>
<feature type="transmembrane region" description="Helical" evidence="7">
    <location>
        <begin position="186"/>
        <end position="204"/>
    </location>
</feature>
<dbReference type="SUPFAM" id="SSF90123">
    <property type="entry name" value="ABC transporter transmembrane region"/>
    <property type="match status" value="1"/>
</dbReference>
<dbReference type="SMART" id="SM00382">
    <property type="entry name" value="AAA"/>
    <property type="match status" value="1"/>
</dbReference>
<feature type="domain" description="ABC transporter" evidence="8">
    <location>
        <begin position="358"/>
        <end position="564"/>
    </location>
</feature>
<dbReference type="GO" id="GO:0034040">
    <property type="term" value="F:ATPase-coupled lipid transmembrane transporter activity"/>
    <property type="evidence" value="ECO:0007669"/>
    <property type="project" value="TreeGrafter"/>
</dbReference>
<dbReference type="GO" id="GO:0016887">
    <property type="term" value="F:ATP hydrolysis activity"/>
    <property type="evidence" value="ECO:0007669"/>
    <property type="project" value="InterPro"/>
</dbReference>
<keyword evidence="6 7" id="KW-0472">Membrane</keyword>
<keyword evidence="2 7" id="KW-0812">Transmembrane</keyword>
<dbReference type="PROSITE" id="PS50929">
    <property type="entry name" value="ABC_TM1F"/>
    <property type="match status" value="1"/>
</dbReference>
<dbReference type="GO" id="GO:0005886">
    <property type="term" value="C:plasma membrane"/>
    <property type="evidence" value="ECO:0007669"/>
    <property type="project" value="UniProtKB-SubCell"/>
</dbReference>
<evidence type="ECO:0000259" key="8">
    <source>
        <dbReference type="PROSITE" id="PS50893"/>
    </source>
</evidence>
<feature type="transmembrane region" description="Helical" evidence="7">
    <location>
        <begin position="30"/>
        <end position="54"/>
    </location>
</feature>
<evidence type="ECO:0000256" key="4">
    <source>
        <dbReference type="ARBA" id="ARBA00022840"/>
    </source>
</evidence>
<dbReference type="InterPro" id="IPR017871">
    <property type="entry name" value="ABC_transporter-like_CS"/>
</dbReference>
<dbReference type="Gene3D" id="3.40.50.300">
    <property type="entry name" value="P-loop containing nucleotide triphosphate hydrolases"/>
    <property type="match status" value="1"/>
</dbReference>
<name>A0A1Y5FF50_9BACT</name>
<proteinExistence type="predicted"/>
<accession>A0A1Y5FF50</accession>
<evidence type="ECO:0000259" key="9">
    <source>
        <dbReference type="PROSITE" id="PS50929"/>
    </source>
</evidence>
<comment type="caution">
    <text evidence="10">The sequence shown here is derived from an EMBL/GenBank/DDBJ whole genome shotgun (WGS) entry which is preliminary data.</text>
</comment>
<feature type="transmembrane region" description="Helical" evidence="7">
    <location>
        <begin position="267"/>
        <end position="291"/>
    </location>
</feature>
<reference evidence="11" key="1">
    <citation type="journal article" date="2017" name="Proc. Natl. Acad. Sci. U.S.A.">
        <title>Simulation of Deepwater Horizon oil plume reveals substrate specialization within a complex community of hydrocarbon-degraders.</title>
        <authorList>
            <person name="Hu P."/>
            <person name="Dubinsky E.A."/>
            <person name="Probst A.J."/>
            <person name="Wang J."/>
            <person name="Sieber C.M.K."/>
            <person name="Tom L.M."/>
            <person name="Gardinali P."/>
            <person name="Banfield J.F."/>
            <person name="Atlas R.M."/>
            <person name="Andersen G.L."/>
        </authorList>
    </citation>
    <scope>NUCLEOTIDE SEQUENCE [LARGE SCALE GENOMIC DNA]</scope>
</reference>
<dbReference type="InterPro" id="IPR039421">
    <property type="entry name" value="Type_1_exporter"/>
</dbReference>
<dbReference type="CDD" id="cd03228">
    <property type="entry name" value="ABCC_MRP_Like"/>
    <property type="match status" value="1"/>
</dbReference>
<keyword evidence="3" id="KW-0547">Nucleotide-binding</keyword>
<dbReference type="SUPFAM" id="SSF52540">
    <property type="entry name" value="P-loop containing nucleoside triphosphate hydrolases"/>
    <property type="match status" value="1"/>
</dbReference>
<dbReference type="AlphaFoldDB" id="A0A1Y5FF50"/>
<keyword evidence="4" id="KW-0067">ATP-binding</keyword>
<organism evidence="10 11">
    <name type="scientific">Halobacteriovorax marinus</name>
    <dbReference type="NCBI Taxonomy" id="97084"/>
    <lineage>
        <taxon>Bacteria</taxon>
        <taxon>Pseudomonadati</taxon>
        <taxon>Bdellovibrionota</taxon>
        <taxon>Bacteriovoracia</taxon>
        <taxon>Bacteriovoracales</taxon>
        <taxon>Halobacteriovoraceae</taxon>
        <taxon>Halobacteriovorax</taxon>
    </lineage>
</organism>
<dbReference type="Gene3D" id="1.20.1560.10">
    <property type="entry name" value="ABC transporter type 1, transmembrane domain"/>
    <property type="match status" value="1"/>
</dbReference>
<evidence type="ECO:0000256" key="6">
    <source>
        <dbReference type="ARBA" id="ARBA00023136"/>
    </source>
</evidence>
<dbReference type="InterPro" id="IPR036640">
    <property type="entry name" value="ABC1_TM_sf"/>
</dbReference>
<dbReference type="GO" id="GO:0005524">
    <property type="term" value="F:ATP binding"/>
    <property type="evidence" value="ECO:0007669"/>
    <property type="project" value="UniProtKB-KW"/>
</dbReference>
<dbReference type="InterPro" id="IPR011527">
    <property type="entry name" value="ABC1_TM_dom"/>
</dbReference>
<dbReference type="Pfam" id="PF00664">
    <property type="entry name" value="ABC_membrane"/>
    <property type="match status" value="1"/>
</dbReference>
<dbReference type="InterPro" id="IPR027417">
    <property type="entry name" value="P-loop_NTPase"/>
</dbReference>
<feature type="transmembrane region" description="Helical" evidence="7">
    <location>
        <begin position="157"/>
        <end position="180"/>
    </location>
</feature>
<evidence type="ECO:0000256" key="1">
    <source>
        <dbReference type="ARBA" id="ARBA00004651"/>
    </source>
</evidence>
<evidence type="ECO:0000256" key="5">
    <source>
        <dbReference type="ARBA" id="ARBA00022989"/>
    </source>
</evidence>
<dbReference type="InterPro" id="IPR003439">
    <property type="entry name" value="ABC_transporter-like_ATP-bd"/>
</dbReference>
<dbReference type="InterPro" id="IPR003593">
    <property type="entry name" value="AAA+_ATPase"/>
</dbReference>
<feature type="domain" description="ABC transmembrane type-1" evidence="9">
    <location>
        <begin position="34"/>
        <end position="328"/>
    </location>
</feature>
<dbReference type="PROSITE" id="PS50893">
    <property type="entry name" value="ABC_TRANSPORTER_2"/>
    <property type="match status" value="1"/>
</dbReference>
<evidence type="ECO:0008006" key="12">
    <source>
        <dbReference type="Google" id="ProtNLM"/>
    </source>
</evidence>
<dbReference type="Proteomes" id="UP000196531">
    <property type="component" value="Unassembled WGS sequence"/>
</dbReference>
<dbReference type="PROSITE" id="PS00211">
    <property type="entry name" value="ABC_TRANSPORTER_1"/>
    <property type="match status" value="1"/>
</dbReference>
<evidence type="ECO:0000313" key="11">
    <source>
        <dbReference type="Proteomes" id="UP000196531"/>
    </source>
</evidence>
<dbReference type="PANTHER" id="PTHR24221">
    <property type="entry name" value="ATP-BINDING CASSETTE SUB-FAMILY B"/>
    <property type="match status" value="1"/>
</dbReference>
<evidence type="ECO:0000256" key="7">
    <source>
        <dbReference type="SAM" id="Phobius"/>
    </source>
</evidence>
<gene>
    <name evidence="10" type="ORF">A9Q84_05320</name>
</gene>
<dbReference type="EMBL" id="MAAO01000004">
    <property type="protein sequence ID" value="OUR98834.1"/>
    <property type="molecule type" value="Genomic_DNA"/>
</dbReference>
<keyword evidence="5 7" id="KW-1133">Transmembrane helix</keyword>
<sequence length="567" mass="62547">MKSIKSFTYEITTILLALNIKTKRIVATLIPYYFFAILNASFEAVGIVLLINVFTGNTESSQKSLLIDHLNSLLQRLGIGNSLEEMLPILIGIYVINFSLRFSTTFFDGYLNSKIREKLQTAIFSKFITSKWEASRDLRIGESVGTNTTEAACVVKILTSIIVTLYFLFGAISTLSLATYTSPQTTIMLISVGFPLFICLKYLIKIQAGFSKKLTINRNKFSADITDRLNGLLQIHADKDYSYHLRKGLRTQSTITTNEIKISATQAIIGSFSILMPLCILSSLYAIVLFLGKESLPQLSTLASVGVLAMRSSTLINAAIGNFGNISRLSGSISPIVNSLRLPQSNKKEKVIDKIKSISLDNISFSFGSKTILKNLNLTIKKGHPLILGGRSGKGKTTLANIIAGLYEPQSGDINYYTINTQKYSSTQYSLNIGYVTQDIYLFEGDVKSNLTMGKDISDEEIKSKLQLVDALDFVNEAGGLEAEMKEAGKSLSGGQKRRLGIARVLLTNCQVLIFDEVTAGLDQKNKNVVLDLIKQICEDYAVVIISHDEISLPNQNYFNVENYSTS</sequence>
<evidence type="ECO:0000256" key="2">
    <source>
        <dbReference type="ARBA" id="ARBA00022692"/>
    </source>
</evidence>